<evidence type="ECO:0000313" key="2">
    <source>
        <dbReference type="Proteomes" id="UP000298030"/>
    </source>
</evidence>
<organism evidence="1 2">
    <name type="scientific">Coprinellus micaceus</name>
    <name type="common">Glistening ink-cap mushroom</name>
    <name type="synonym">Coprinus micaceus</name>
    <dbReference type="NCBI Taxonomy" id="71717"/>
    <lineage>
        <taxon>Eukaryota</taxon>
        <taxon>Fungi</taxon>
        <taxon>Dikarya</taxon>
        <taxon>Basidiomycota</taxon>
        <taxon>Agaricomycotina</taxon>
        <taxon>Agaricomycetes</taxon>
        <taxon>Agaricomycetidae</taxon>
        <taxon>Agaricales</taxon>
        <taxon>Agaricineae</taxon>
        <taxon>Psathyrellaceae</taxon>
        <taxon>Coprinellus</taxon>
    </lineage>
</organism>
<accession>A0A4Y7TR48</accession>
<dbReference type="AlphaFoldDB" id="A0A4Y7TR48"/>
<reference evidence="1 2" key="1">
    <citation type="journal article" date="2019" name="Nat. Ecol. Evol.">
        <title>Megaphylogeny resolves global patterns of mushroom evolution.</title>
        <authorList>
            <person name="Varga T."/>
            <person name="Krizsan K."/>
            <person name="Foldi C."/>
            <person name="Dima B."/>
            <person name="Sanchez-Garcia M."/>
            <person name="Sanchez-Ramirez S."/>
            <person name="Szollosi G.J."/>
            <person name="Szarkandi J.G."/>
            <person name="Papp V."/>
            <person name="Albert L."/>
            <person name="Andreopoulos W."/>
            <person name="Angelini C."/>
            <person name="Antonin V."/>
            <person name="Barry K.W."/>
            <person name="Bougher N.L."/>
            <person name="Buchanan P."/>
            <person name="Buyck B."/>
            <person name="Bense V."/>
            <person name="Catcheside P."/>
            <person name="Chovatia M."/>
            <person name="Cooper J."/>
            <person name="Damon W."/>
            <person name="Desjardin D."/>
            <person name="Finy P."/>
            <person name="Geml J."/>
            <person name="Haridas S."/>
            <person name="Hughes K."/>
            <person name="Justo A."/>
            <person name="Karasinski D."/>
            <person name="Kautmanova I."/>
            <person name="Kiss B."/>
            <person name="Kocsube S."/>
            <person name="Kotiranta H."/>
            <person name="LaButti K.M."/>
            <person name="Lechner B.E."/>
            <person name="Liimatainen K."/>
            <person name="Lipzen A."/>
            <person name="Lukacs Z."/>
            <person name="Mihaltcheva S."/>
            <person name="Morgado L.N."/>
            <person name="Niskanen T."/>
            <person name="Noordeloos M.E."/>
            <person name="Ohm R.A."/>
            <person name="Ortiz-Santana B."/>
            <person name="Ovrebo C."/>
            <person name="Racz N."/>
            <person name="Riley R."/>
            <person name="Savchenko A."/>
            <person name="Shiryaev A."/>
            <person name="Soop K."/>
            <person name="Spirin V."/>
            <person name="Szebenyi C."/>
            <person name="Tomsovsky M."/>
            <person name="Tulloss R.E."/>
            <person name="Uehling J."/>
            <person name="Grigoriev I.V."/>
            <person name="Vagvolgyi C."/>
            <person name="Papp T."/>
            <person name="Martin F.M."/>
            <person name="Miettinen O."/>
            <person name="Hibbett D.S."/>
            <person name="Nagy L.G."/>
        </authorList>
    </citation>
    <scope>NUCLEOTIDE SEQUENCE [LARGE SCALE GENOMIC DNA]</scope>
    <source>
        <strain evidence="1 2">FP101781</strain>
    </source>
</reference>
<dbReference type="Proteomes" id="UP000298030">
    <property type="component" value="Unassembled WGS sequence"/>
</dbReference>
<gene>
    <name evidence="1" type="ORF">FA13DRAFT_1727959</name>
</gene>
<proteinExistence type="predicted"/>
<evidence type="ECO:0000313" key="1">
    <source>
        <dbReference type="EMBL" id="TEB36368.1"/>
    </source>
</evidence>
<keyword evidence="2" id="KW-1185">Reference proteome</keyword>
<protein>
    <submittedName>
        <fullName evidence="1">Uncharacterized protein</fullName>
    </submittedName>
</protein>
<dbReference type="EMBL" id="QPFP01000006">
    <property type="protein sequence ID" value="TEB36368.1"/>
    <property type="molecule type" value="Genomic_DNA"/>
</dbReference>
<sequence>MSVKVSLGCLSAVTIPGPNLRLFCTPLGETACISPRWTEIANYEHILETRRPLNVIRSEKAMVNILTDTRCESR</sequence>
<name>A0A4Y7TR48_COPMI</name>
<comment type="caution">
    <text evidence="1">The sequence shown here is derived from an EMBL/GenBank/DDBJ whole genome shotgun (WGS) entry which is preliminary data.</text>
</comment>